<dbReference type="EMBL" id="JACHCB010000001">
    <property type="protein sequence ID" value="MBB6107339.1"/>
    <property type="molecule type" value="Genomic_DNA"/>
</dbReference>
<reference evidence="4 5" key="1">
    <citation type="submission" date="2020-08" db="EMBL/GenBank/DDBJ databases">
        <title>Genomic Encyclopedia of Type Strains, Phase IV (KMG-V): Genome sequencing to study the core and pangenomes of soil and plant-associated prokaryotes.</title>
        <authorList>
            <person name="Whitman W."/>
        </authorList>
    </citation>
    <scope>NUCLEOTIDE SEQUENCE [LARGE SCALE GENOMIC DNA]</scope>
    <source>
        <strain evidence="2 4">ANJLi2</strain>
        <strain evidence="3 5">MP601</strain>
    </source>
</reference>
<proteinExistence type="predicted"/>
<dbReference type="OrthoDB" id="796718at2"/>
<dbReference type="Pfam" id="PF13858">
    <property type="entry name" value="DUF4199"/>
    <property type="match status" value="1"/>
</dbReference>
<sequence length="135" mass="14717">MKNAFVSGLVVGVFSGTWLFVMHTFGYSNSGNHVYPIEYLSILIPLIGVYMGVKSYKENEKDNNLSFFEALFQSFRILVIGGIVACLAGLVYLNYIDQGNNFLGFSGRLLGGALIGVFICVAVSLALMNRSGKLD</sequence>
<dbReference type="AlphaFoldDB" id="A0A1N6Q597"/>
<accession>A0A1N6Q597</accession>
<evidence type="ECO:0000313" key="2">
    <source>
        <dbReference type="EMBL" id="MBB6107339.1"/>
    </source>
</evidence>
<name>A0A1N6Q597_9SPHI</name>
<feature type="transmembrane region" description="Helical" evidence="1">
    <location>
        <begin position="35"/>
        <end position="53"/>
    </location>
</feature>
<feature type="transmembrane region" description="Helical" evidence="1">
    <location>
        <begin position="74"/>
        <end position="93"/>
    </location>
</feature>
<evidence type="ECO:0000313" key="4">
    <source>
        <dbReference type="Proteomes" id="UP000541583"/>
    </source>
</evidence>
<keyword evidence="1" id="KW-0472">Membrane</keyword>
<dbReference type="EMBL" id="JACHCA010000001">
    <property type="protein sequence ID" value="MBB6126381.1"/>
    <property type="molecule type" value="Genomic_DNA"/>
</dbReference>
<gene>
    <name evidence="3" type="ORF">HDF22_000482</name>
    <name evidence="2" type="ORF">HDF23_000069</name>
</gene>
<protein>
    <submittedName>
        <fullName evidence="2 3">Membrane protein</fullName>
    </submittedName>
</protein>
<dbReference type="InterPro" id="IPR025250">
    <property type="entry name" value="DUF4199"/>
</dbReference>
<organism evidence="3 5">
    <name type="scientific">Mucilaginibacter lappiensis</name>
    <dbReference type="NCBI Taxonomy" id="354630"/>
    <lineage>
        <taxon>Bacteria</taxon>
        <taxon>Pseudomonadati</taxon>
        <taxon>Bacteroidota</taxon>
        <taxon>Sphingobacteriia</taxon>
        <taxon>Sphingobacteriales</taxon>
        <taxon>Sphingobacteriaceae</taxon>
        <taxon>Mucilaginibacter</taxon>
    </lineage>
</organism>
<keyword evidence="1" id="KW-1133">Transmembrane helix</keyword>
<evidence type="ECO:0000313" key="3">
    <source>
        <dbReference type="EMBL" id="MBB6126381.1"/>
    </source>
</evidence>
<evidence type="ECO:0000256" key="1">
    <source>
        <dbReference type="SAM" id="Phobius"/>
    </source>
</evidence>
<keyword evidence="4" id="KW-1185">Reference proteome</keyword>
<keyword evidence="1" id="KW-0812">Transmembrane</keyword>
<dbReference type="Proteomes" id="UP000548326">
    <property type="component" value="Unassembled WGS sequence"/>
</dbReference>
<feature type="transmembrane region" description="Helical" evidence="1">
    <location>
        <begin position="105"/>
        <end position="128"/>
    </location>
</feature>
<evidence type="ECO:0000313" key="5">
    <source>
        <dbReference type="Proteomes" id="UP000548326"/>
    </source>
</evidence>
<dbReference type="RefSeq" id="WP_076370440.1">
    <property type="nucleotide sequence ID" value="NZ_FTMG01000001.1"/>
</dbReference>
<comment type="caution">
    <text evidence="3">The sequence shown here is derived from an EMBL/GenBank/DDBJ whole genome shotgun (WGS) entry which is preliminary data.</text>
</comment>
<dbReference type="Proteomes" id="UP000541583">
    <property type="component" value="Unassembled WGS sequence"/>
</dbReference>